<proteinExistence type="predicted"/>
<feature type="region of interest" description="Disordered" evidence="1">
    <location>
        <begin position="88"/>
        <end position="113"/>
    </location>
</feature>
<protein>
    <submittedName>
        <fullName evidence="2">Uncharacterized protein</fullName>
    </submittedName>
</protein>
<reference evidence="2" key="1">
    <citation type="journal article" date="2023" name="DNA Res.">
        <title>Chromosome-level genome assembly of Phrynocephalus forsythii using third-generation DNA sequencing and Hi-C analysis.</title>
        <authorList>
            <person name="Qi Y."/>
            <person name="Zhao W."/>
            <person name="Zhao Y."/>
            <person name="Niu C."/>
            <person name="Cao S."/>
            <person name="Zhang Y."/>
        </authorList>
    </citation>
    <scope>NUCLEOTIDE SEQUENCE</scope>
    <source>
        <tissue evidence="2">Muscle</tissue>
    </source>
</reference>
<name>A0A9Q1ATR8_9SAUR</name>
<keyword evidence="3" id="KW-1185">Reference proteome</keyword>
<sequence length="150" mass="16388">MPTKEKRDAQTLTSPMPPTTPLRLPKTPLSCRKRPGQLTTVFLPTPEDPSGNILTLTQVTGHRVVDNRNTPPASLPSPWRSNLSQITSPWRTVGGLPGKKGCKPKDKSGSGQASPLLHFYLRGRADKFHLLPLSFPSSCPENLNVILTAF</sequence>
<accession>A0A9Q1ATR8</accession>
<comment type="caution">
    <text evidence="2">The sequence shown here is derived from an EMBL/GenBank/DDBJ whole genome shotgun (WGS) entry which is preliminary data.</text>
</comment>
<gene>
    <name evidence="2" type="ORF">JRQ81_007802</name>
</gene>
<evidence type="ECO:0000313" key="3">
    <source>
        <dbReference type="Proteomes" id="UP001142489"/>
    </source>
</evidence>
<dbReference type="EMBL" id="JAPFRF010000016">
    <property type="protein sequence ID" value="KAJ7309739.1"/>
    <property type="molecule type" value="Genomic_DNA"/>
</dbReference>
<organism evidence="2 3">
    <name type="scientific">Phrynocephalus forsythii</name>
    <dbReference type="NCBI Taxonomy" id="171643"/>
    <lineage>
        <taxon>Eukaryota</taxon>
        <taxon>Metazoa</taxon>
        <taxon>Chordata</taxon>
        <taxon>Craniata</taxon>
        <taxon>Vertebrata</taxon>
        <taxon>Euteleostomi</taxon>
        <taxon>Lepidosauria</taxon>
        <taxon>Squamata</taxon>
        <taxon>Bifurcata</taxon>
        <taxon>Unidentata</taxon>
        <taxon>Episquamata</taxon>
        <taxon>Toxicofera</taxon>
        <taxon>Iguania</taxon>
        <taxon>Acrodonta</taxon>
        <taxon>Agamidae</taxon>
        <taxon>Agaminae</taxon>
        <taxon>Phrynocephalus</taxon>
    </lineage>
</organism>
<evidence type="ECO:0000313" key="2">
    <source>
        <dbReference type="EMBL" id="KAJ7309739.1"/>
    </source>
</evidence>
<evidence type="ECO:0000256" key="1">
    <source>
        <dbReference type="SAM" id="MobiDB-lite"/>
    </source>
</evidence>
<dbReference type="AlphaFoldDB" id="A0A9Q1ATR8"/>
<dbReference type="Proteomes" id="UP001142489">
    <property type="component" value="Unassembled WGS sequence"/>
</dbReference>
<feature type="region of interest" description="Disordered" evidence="1">
    <location>
        <begin position="1"/>
        <end position="29"/>
    </location>
</feature>